<proteinExistence type="predicted"/>
<organism evidence="1 2">
    <name type="scientific">Colletotrichum scovillei</name>
    <dbReference type="NCBI Taxonomy" id="1209932"/>
    <lineage>
        <taxon>Eukaryota</taxon>
        <taxon>Fungi</taxon>
        <taxon>Dikarya</taxon>
        <taxon>Ascomycota</taxon>
        <taxon>Pezizomycotina</taxon>
        <taxon>Sordariomycetes</taxon>
        <taxon>Hypocreomycetidae</taxon>
        <taxon>Glomerellales</taxon>
        <taxon>Glomerellaceae</taxon>
        <taxon>Colletotrichum</taxon>
        <taxon>Colletotrichum acutatum species complex</taxon>
    </lineage>
</organism>
<evidence type="ECO:0000313" key="2">
    <source>
        <dbReference type="Proteomes" id="UP000699042"/>
    </source>
</evidence>
<gene>
    <name evidence="1" type="ORF">JMJ77_005007</name>
</gene>
<dbReference type="AlphaFoldDB" id="A0A9P7UH40"/>
<comment type="caution">
    <text evidence="1">The sequence shown here is derived from an EMBL/GenBank/DDBJ whole genome shotgun (WGS) entry which is preliminary data.</text>
</comment>
<protein>
    <submittedName>
        <fullName evidence="1">Uncharacterized protein</fullName>
    </submittedName>
</protein>
<reference evidence="1" key="1">
    <citation type="submission" date="2021-05" db="EMBL/GenBank/DDBJ databases">
        <title>Comparative genomics of three Colletotrichum scovillei strains and genetic complementation revealed genes involved fungal growth and virulence on chili pepper.</title>
        <authorList>
            <person name="Hsieh D.-K."/>
            <person name="Chuang S.-C."/>
            <person name="Chen C.-Y."/>
            <person name="Chao Y.-T."/>
            <person name="Lu M.-Y.J."/>
            <person name="Lee M.-H."/>
            <person name="Shih M.-C."/>
        </authorList>
    </citation>
    <scope>NUCLEOTIDE SEQUENCE</scope>
    <source>
        <strain evidence="1">Coll-153</strain>
    </source>
</reference>
<evidence type="ECO:0000313" key="1">
    <source>
        <dbReference type="EMBL" id="KAG7057624.1"/>
    </source>
</evidence>
<accession>A0A9P7UH40</accession>
<dbReference type="EMBL" id="JAESDN010000001">
    <property type="protein sequence ID" value="KAG7057624.1"/>
    <property type="molecule type" value="Genomic_DNA"/>
</dbReference>
<keyword evidence="2" id="KW-1185">Reference proteome</keyword>
<name>A0A9P7UH40_9PEZI</name>
<dbReference type="Proteomes" id="UP000699042">
    <property type="component" value="Unassembled WGS sequence"/>
</dbReference>
<feature type="non-terminal residue" evidence="1">
    <location>
        <position position="153"/>
    </location>
</feature>
<sequence>MTPATVRRVNCEQKPLEVARRRGPRSRASRLLPSRLLKGHTLARACPNPSGFRRLVGSTHDTRPLVRRNKMHNSRFNRCRNQNRCPCTGGRPITSHSTPGNISIRPAGFGNSRDWGVVTPVQFLHTLYIDTKTRSRSVSTSRLRAMNGLDEWE</sequence>